<dbReference type="EMBL" id="DF839013">
    <property type="protein sequence ID" value="GAT43443.1"/>
    <property type="molecule type" value="Genomic_DNA"/>
</dbReference>
<evidence type="ECO:0000313" key="2">
    <source>
        <dbReference type="EMBL" id="GAT43443.1"/>
    </source>
</evidence>
<proteinExistence type="predicted"/>
<feature type="region of interest" description="Disordered" evidence="1">
    <location>
        <begin position="53"/>
        <end position="72"/>
    </location>
</feature>
<feature type="compositionally biased region" description="Basic and acidic residues" evidence="1">
    <location>
        <begin position="63"/>
        <end position="72"/>
    </location>
</feature>
<name>A0ABQ0KXC2_MYCCL</name>
<evidence type="ECO:0000313" key="3">
    <source>
        <dbReference type="Proteomes" id="UP000815677"/>
    </source>
</evidence>
<evidence type="ECO:0000256" key="1">
    <source>
        <dbReference type="SAM" id="MobiDB-lite"/>
    </source>
</evidence>
<accession>A0ABQ0KXC2</accession>
<dbReference type="Proteomes" id="UP000815677">
    <property type="component" value="Unassembled WGS sequence"/>
</dbReference>
<organism evidence="2 3">
    <name type="scientific">Mycena chlorophos</name>
    <name type="common">Agaric fungus</name>
    <name type="synonym">Agaricus chlorophos</name>
    <dbReference type="NCBI Taxonomy" id="658473"/>
    <lineage>
        <taxon>Eukaryota</taxon>
        <taxon>Fungi</taxon>
        <taxon>Dikarya</taxon>
        <taxon>Basidiomycota</taxon>
        <taxon>Agaricomycotina</taxon>
        <taxon>Agaricomycetes</taxon>
        <taxon>Agaricomycetidae</taxon>
        <taxon>Agaricales</taxon>
        <taxon>Marasmiineae</taxon>
        <taxon>Mycenaceae</taxon>
        <taxon>Mycena</taxon>
    </lineage>
</organism>
<reference evidence="2" key="1">
    <citation type="submission" date="2014-09" db="EMBL/GenBank/DDBJ databases">
        <title>Genome sequence of the luminous mushroom Mycena chlorophos for searching fungal bioluminescence genes.</title>
        <authorList>
            <person name="Tanaka Y."/>
            <person name="Kasuga D."/>
            <person name="Oba Y."/>
            <person name="Hase S."/>
            <person name="Sato K."/>
            <person name="Oba Y."/>
            <person name="Sakakibara Y."/>
        </authorList>
    </citation>
    <scope>NUCLEOTIDE SEQUENCE</scope>
</reference>
<protein>
    <submittedName>
        <fullName evidence="2">Uncharacterized protein</fullName>
    </submittedName>
</protein>
<gene>
    <name evidence="2" type="ORF">MCHLO_01122</name>
</gene>
<sequence>MFVKLVVPPGSSAVVPESGLKFGAAVDDLVLGTLDNFPAPSLSSMISLWRRSRASRRSPARQTLDKKAHPRG</sequence>
<keyword evidence="3" id="KW-1185">Reference proteome</keyword>